<dbReference type="InterPro" id="IPR051081">
    <property type="entry name" value="HTH_MetalResp_TranReg"/>
</dbReference>
<keyword evidence="1" id="KW-0805">Transcription regulation</keyword>
<dbReference type="GO" id="GO:0003700">
    <property type="term" value="F:DNA-binding transcription factor activity"/>
    <property type="evidence" value="ECO:0007669"/>
    <property type="project" value="InterPro"/>
</dbReference>
<dbReference type="PANTHER" id="PTHR33154">
    <property type="entry name" value="TRANSCRIPTIONAL REGULATOR, ARSR FAMILY"/>
    <property type="match status" value="1"/>
</dbReference>
<gene>
    <name evidence="5" type="ORF">SAMN02746066_00957</name>
</gene>
<keyword evidence="2" id="KW-0238">DNA-binding</keyword>
<evidence type="ECO:0000256" key="1">
    <source>
        <dbReference type="ARBA" id="ARBA00023015"/>
    </source>
</evidence>
<protein>
    <submittedName>
        <fullName evidence="5">Helix-turn-helix domain-containing protein</fullName>
    </submittedName>
</protein>
<dbReference type="Proteomes" id="UP000184038">
    <property type="component" value="Unassembled WGS sequence"/>
</dbReference>
<keyword evidence="3" id="KW-0804">Transcription</keyword>
<dbReference type="RefSeq" id="WP_073283660.1">
    <property type="nucleotide sequence ID" value="NZ_FRCP01000006.1"/>
</dbReference>
<name>A0A1M7GBA1_9FIRM</name>
<dbReference type="Pfam" id="PF12840">
    <property type="entry name" value="HTH_20"/>
    <property type="match status" value="1"/>
</dbReference>
<dbReference type="NCBIfam" id="NF033788">
    <property type="entry name" value="HTH_metalloreg"/>
    <property type="match status" value="1"/>
</dbReference>
<evidence type="ECO:0000256" key="2">
    <source>
        <dbReference type="ARBA" id="ARBA00023125"/>
    </source>
</evidence>
<dbReference type="OrthoDB" id="9799175at2"/>
<dbReference type="Gene3D" id="1.10.10.10">
    <property type="entry name" value="Winged helix-like DNA-binding domain superfamily/Winged helix DNA-binding domain"/>
    <property type="match status" value="1"/>
</dbReference>
<dbReference type="CDD" id="cd00090">
    <property type="entry name" value="HTH_ARSR"/>
    <property type="match status" value="1"/>
</dbReference>
<accession>A0A1M7GBA1</accession>
<dbReference type="InterPro" id="IPR011991">
    <property type="entry name" value="ArsR-like_HTH"/>
</dbReference>
<dbReference type="SUPFAM" id="SSF46785">
    <property type="entry name" value="Winged helix' DNA-binding domain"/>
    <property type="match status" value="1"/>
</dbReference>
<evidence type="ECO:0000313" key="6">
    <source>
        <dbReference type="Proteomes" id="UP000184038"/>
    </source>
</evidence>
<evidence type="ECO:0000256" key="3">
    <source>
        <dbReference type="ARBA" id="ARBA00023163"/>
    </source>
</evidence>
<proteinExistence type="predicted"/>
<dbReference type="PROSITE" id="PS50987">
    <property type="entry name" value="HTH_ARSR_2"/>
    <property type="match status" value="1"/>
</dbReference>
<evidence type="ECO:0000313" key="5">
    <source>
        <dbReference type="EMBL" id="SHM13466.1"/>
    </source>
</evidence>
<dbReference type="SMART" id="SM00418">
    <property type="entry name" value="HTH_ARSR"/>
    <property type="match status" value="1"/>
</dbReference>
<dbReference type="EMBL" id="FRCP01000006">
    <property type="protein sequence ID" value="SHM13466.1"/>
    <property type="molecule type" value="Genomic_DNA"/>
</dbReference>
<evidence type="ECO:0000259" key="4">
    <source>
        <dbReference type="PROSITE" id="PS50987"/>
    </source>
</evidence>
<dbReference type="NCBIfam" id="NF033789">
    <property type="entry name" value="repress_SdpR"/>
    <property type="match status" value="1"/>
</dbReference>
<feature type="domain" description="HTH arsR-type" evidence="4">
    <location>
        <begin position="1"/>
        <end position="89"/>
    </location>
</feature>
<dbReference type="GO" id="GO:0003677">
    <property type="term" value="F:DNA binding"/>
    <property type="evidence" value="ECO:0007669"/>
    <property type="project" value="UniProtKB-KW"/>
</dbReference>
<dbReference type="STRING" id="1120996.SAMN02746066_00957"/>
<dbReference type="InterPro" id="IPR047796">
    <property type="entry name" value="SdpR-like_repress"/>
</dbReference>
<organism evidence="5 6">
    <name type="scientific">Anaerosporobacter mobilis DSM 15930</name>
    <dbReference type="NCBI Taxonomy" id="1120996"/>
    <lineage>
        <taxon>Bacteria</taxon>
        <taxon>Bacillati</taxon>
        <taxon>Bacillota</taxon>
        <taxon>Clostridia</taxon>
        <taxon>Lachnospirales</taxon>
        <taxon>Lachnospiraceae</taxon>
        <taxon>Anaerosporobacter</taxon>
    </lineage>
</organism>
<reference evidence="5 6" key="1">
    <citation type="submission" date="2016-11" db="EMBL/GenBank/DDBJ databases">
        <authorList>
            <person name="Jaros S."/>
            <person name="Januszkiewicz K."/>
            <person name="Wedrychowicz H."/>
        </authorList>
    </citation>
    <scope>NUCLEOTIDE SEQUENCE [LARGE SCALE GENOMIC DNA]</scope>
    <source>
        <strain evidence="5 6">DSM 15930</strain>
    </source>
</reference>
<sequence length="90" mass="10543">MGFAETFKALSDPVRREILVMLREGKMSAGEIAKRFDMTGATISYHLSQLKKADLIRESKYKNYVYYELNVSVFEEIMLWFSQFDKSNET</sequence>
<dbReference type="PANTHER" id="PTHR33154:SF33">
    <property type="entry name" value="TRANSCRIPTIONAL REPRESSOR SDPR"/>
    <property type="match status" value="1"/>
</dbReference>
<dbReference type="AlphaFoldDB" id="A0A1M7GBA1"/>
<dbReference type="InterPro" id="IPR001845">
    <property type="entry name" value="HTH_ArsR_DNA-bd_dom"/>
</dbReference>
<dbReference type="InterPro" id="IPR036388">
    <property type="entry name" value="WH-like_DNA-bd_sf"/>
</dbReference>
<dbReference type="InterPro" id="IPR036390">
    <property type="entry name" value="WH_DNA-bd_sf"/>
</dbReference>
<keyword evidence="6" id="KW-1185">Reference proteome</keyword>
<dbReference type="PRINTS" id="PR00778">
    <property type="entry name" value="HTHARSR"/>
</dbReference>